<reference evidence="1 2" key="1">
    <citation type="submission" date="2018-11" db="EMBL/GenBank/DDBJ databases">
        <title>Trebonia kvetii gen.nov., sp.nov., a novel acidophilic actinobacterium, and proposal of the new actinobacterial family Treboniaceae fam. nov.</title>
        <authorList>
            <person name="Rapoport D."/>
            <person name="Sagova-Mareckova M."/>
            <person name="Sedlacek I."/>
            <person name="Provaznik J."/>
            <person name="Kralova S."/>
            <person name="Pavlinic D."/>
            <person name="Benes V."/>
            <person name="Kopecky J."/>
        </authorList>
    </citation>
    <scope>NUCLEOTIDE SEQUENCE [LARGE SCALE GENOMIC DNA]</scope>
    <source>
        <strain evidence="1 2">15Tr583</strain>
    </source>
</reference>
<dbReference type="Pfam" id="PF14117">
    <property type="entry name" value="DUF4287"/>
    <property type="match status" value="1"/>
</dbReference>
<proteinExistence type="predicted"/>
<comment type="caution">
    <text evidence="1">The sequence shown here is derived from an EMBL/GenBank/DDBJ whole genome shotgun (WGS) entry which is preliminary data.</text>
</comment>
<name>A0A6P2BNJ4_9ACTN</name>
<dbReference type="Proteomes" id="UP000460272">
    <property type="component" value="Unassembled WGS sequence"/>
</dbReference>
<keyword evidence="2" id="KW-1185">Reference proteome</keyword>
<dbReference type="AlphaFoldDB" id="A0A6P2BNJ4"/>
<dbReference type="InterPro" id="IPR025629">
    <property type="entry name" value="DUF4287"/>
</dbReference>
<accession>A0A6P2BNJ4</accession>
<evidence type="ECO:0000313" key="2">
    <source>
        <dbReference type="Proteomes" id="UP000460272"/>
    </source>
</evidence>
<protein>
    <submittedName>
        <fullName evidence="1">DUF4287 domain-containing protein</fullName>
    </submittedName>
</protein>
<gene>
    <name evidence="1" type="ORF">EAS64_41505</name>
</gene>
<dbReference type="OrthoDB" id="3215049at2"/>
<sequence>MSLTHTPATHKSLIARIPFVTGHELSEWFSHLESGPAFLRRDERANWLADEHGICDRYATAIVREYEIRRRLRLFGA</sequence>
<dbReference type="EMBL" id="RPFW01000012">
    <property type="protein sequence ID" value="TVY99723.1"/>
    <property type="molecule type" value="Genomic_DNA"/>
</dbReference>
<evidence type="ECO:0000313" key="1">
    <source>
        <dbReference type="EMBL" id="TVY99723.1"/>
    </source>
</evidence>
<dbReference type="RefSeq" id="WP_145862207.1">
    <property type="nucleotide sequence ID" value="NZ_RPFW01000012.1"/>
</dbReference>
<organism evidence="1 2">
    <name type="scientific">Trebonia kvetii</name>
    <dbReference type="NCBI Taxonomy" id="2480626"/>
    <lineage>
        <taxon>Bacteria</taxon>
        <taxon>Bacillati</taxon>
        <taxon>Actinomycetota</taxon>
        <taxon>Actinomycetes</taxon>
        <taxon>Streptosporangiales</taxon>
        <taxon>Treboniaceae</taxon>
        <taxon>Trebonia</taxon>
    </lineage>
</organism>